<reference evidence="1" key="1">
    <citation type="submission" date="2020-07" db="EMBL/GenBank/DDBJ databases">
        <title>Multicomponent nature underlies the extraordinary mechanical properties of spider dragline silk.</title>
        <authorList>
            <person name="Kono N."/>
            <person name="Nakamura H."/>
            <person name="Mori M."/>
            <person name="Yoshida Y."/>
            <person name="Ohtoshi R."/>
            <person name="Malay A.D."/>
            <person name="Moran D.A.P."/>
            <person name="Tomita M."/>
            <person name="Numata K."/>
            <person name="Arakawa K."/>
        </authorList>
    </citation>
    <scope>NUCLEOTIDE SEQUENCE</scope>
</reference>
<dbReference type="OrthoDB" id="6429476at2759"/>
<dbReference type="Proteomes" id="UP000887116">
    <property type="component" value="Unassembled WGS sequence"/>
</dbReference>
<dbReference type="EMBL" id="BMAO01016692">
    <property type="protein sequence ID" value="GFR10456.1"/>
    <property type="molecule type" value="Genomic_DNA"/>
</dbReference>
<sequence length="74" mass="8634">MVPEKNDWRPCGDYRRFNSRTVPDRFPIPHVHNFAHNLYNKRIFLTIDLVGAYQIPVAAADVPKKPVIDSFRIV</sequence>
<dbReference type="AlphaFoldDB" id="A0A8X6GSI0"/>
<dbReference type="Gene3D" id="3.10.10.10">
    <property type="entry name" value="HIV Type 1 Reverse Transcriptase, subunit A, domain 1"/>
    <property type="match status" value="1"/>
</dbReference>
<name>A0A8X6GSI0_TRICU</name>
<proteinExistence type="predicted"/>
<organism evidence="1 2">
    <name type="scientific">Trichonephila clavata</name>
    <name type="common">Joro spider</name>
    <name type="synonym">Nephila clavata</name>
    <dbReference type="NCBI Taxonomy" id="2740835"/>
    <lineage>
        <taxon>Eukaryota</taxon>
        <taxon>Metazoa</taxon>
        <taxon>Ecdysozoa</taxon>
        <taxon>Arthropoda</taxon>
        <taxon>Chelicerata</taxon>
        <taxon>Arachnida</taxon>
        <taxon>Araneae</taxon>
        <taxon>Araneomorphae</taxon>
        <taxon>Entelegynae</taxon>
        <taxon>Araneoidea</taxon>
        <taxon>Nephilidae</taxon>
        <taxon>Trichonephila</taxon>
    </lineage>
</organism>
<gene>
    <name evidence="1" type="primary">TY3B-I_876</name>
    <name evidence="1" type="ORF">TNCT_14291</name>
</gene>
<evidence type="ECO:0000313" key="1">
    <source>
        <dbReference type="EMBL" id="GFR10456.1"/>
    </source>
</evidence>
<protein>
    <submittedName>
        <fullName evidence="1">Transposon Ty3-I Gag-Pol polyprotein</fullName>
    </submittedName>
</protein>
<accession>A0A8X6GSI0</accession>
<dbReference type="Gene3D" id="3.30.70.270">
    <property type="match status" value="1"/>
</dbReference>
<dbReference type="GO" id="GO:0071897">
    <property type="term" value="P:DNA biosynthetic process"/>
    <property type="evidence" value="ECO:0007669"/>
    <property type="project" value="UniProtKB-ARBA"/>
</dbReference>
<dbReference type="SUPFAM" id="SSF56672">
    <property type="entry name" value="DNA/RNA polymerases"/>
    <property type="match status" value="1"/>
</dbReference>
<evidence type="ECO:0000313" key="2">
    <source>
        <dbReference type="Proteomes" id="UP000887116"/>
    </source>
</evidence>
<comment type="caution">
    <text evidence="1">The sequence shown here is derived from an EMBL/GenBank/DDBJ whole genome shotgun (WGS) entry which is preliminary data.</text>
</comment>
<keyword evidence="2" id="KW-1185">Reference proteome</keyword>
<dbReference type="InterPro" id="IPR043128">
    <property type="entry name" value="Rev_trsase/Diguanyl_cyclase"/>
</dbReference>
<dbReference type="InterPro" id="IPR043502">
    <property type="entry name" value="DNA/RNA_pol_sf"/>
</dbReference>